<evidence type="ECO:0000256" key="3">
    <source>
        <dbReference type="ARBA" id="ARBA00022553"/>
    </source>
</evidence>
<feature type="compositionally biased region" description="Basic residues" evidence="10">
    <location>
        <begin position="450"/>
        <end position="463"/>
    </location>
</feature>
<feature type="region of interest" description="Disordered" evidence="10">
    <location>
        <begin position="25"/>
        <end position="55"/>
    </location>
</feature>
<dbReference type="Gene3D" id="1.10.10.10">
    <property type="entry name" value="Winged helix-like DNA-binding domain superfamily/Winged helix DNA-binding domain"/>
    <property type="match status" value="1"/>
</dbReference>
<keyword evidence="7" id="KW-0804">Transcription</keyword>
<keyword evidence="6" id="KW-0010">Activator</keyword>
<dbReference type="InterPro" id="IPR046328">
    <property type="entry name" value="ETS_fam"/>
</dbReference>
<evidence type="ECO:0000256" key="2">
    <source>
        <dbReference type="ARBA" id="ARBA00005562"/>
    </source>
</evidence>
<dbReference type="GO" id="GO:0006357">
    <property type="term" value="P:regulation of transcription by RNA polymerase II"/>
    <property type="evidence" value="ECO:0007669"/>
    <property type="project" value="InterPro"/>
</dbReference>
<evidence type="ECO:0000313" key="13">
    <source>
        <dbReference type="Ensembl" id="ENSCAFP00040034389.1"/>
    </source>
</evidence>
<keyword evidence="8 9" id="KW-0539">Nucleus</keyword>
<dbReference type="PROSITE" id="PS00346">
    <property type="entry name" value="ETS_DOMAIN_2"/>
    <property type="match status" value="1"/>
</dbReference>
<keyword evidence="3" id="KW-0597">Phosphoprotein</keyword>
<dbReference type="PANTHER" id="PTHR11849">
    <property type="entry name" value="ETS"/>
    <property type="match status" value="1"/>
</dbReference>
<feature type="region of interest" description="Disordered" evidence="10">
    <location>
        <begin position="584"/>
        <end position="635"/>
    </location>
</feature>
<evidence type="ECO:0000256" key="1">
    <source>
        <dbReference type="ARBA" id="ARBA00004123"/>
    </source>
</evidence>
<evidence type="ECO:0000313" key="14">
    <source>
        <dbReference type="Proteomes" id="UP000002254"/>
    </source>
</evidence>
<dbReference type="OrthoDB" id="8196042at2759"/>
<evidence type="ECO:0000256" key="10">
    <source>
        <dbReference type="SAM" id="MobiDB-lite"/>
    </source>
</evidence>
<evidence type="ECO:0000256" key="5">
    <source>
        <dbReference type="ARBA" id="ARBA00023125"/>
    </source>
</evidence>
<dbReference type="Pfam" id="PF00178">
    <property type="entry name" value="Ets"/>
    <property type="match status" value="1"/>
</dbReference>
<feature type="domain" description="ETS" evidence="11">
    <location>
        <begin position="489"/>
        <end position="571"/>
    </location>
</feature>
<gene>
    <name evidence="13" type="primary">ELF4</name>
</gene>
<dbReference type="PROSITE" id="PS00345">
    <property type="entry name" value="ETS_DOMAIN_1"/>
    <property type="match status" value="1"/>
</dbReference>
<evidence type="ECO:0000256" key="4">
    <source>
        <dbReference type="ARBA" id="ARBA00023015"/>
    </source>
</evidence>
<dbReference type="GO" id="GO:0043565">
    <property type="term" value="F:sequence-specific DNA binding"/>
    <property type="evidence" value="ECO:0007669"/>
    <property type="project" value="InterPro"/>
</dbReference>
<dbReference type="PROSITE" id="PS50061">
    <property type="entry name" value="ETS_DOMAIN_3"/>
    <property type="match status" value="1"/>
</dbReference>
<name>A0A8C0TD57_CANLF</name>
<evidence type="ECO:0000256" key="7">
    <source>
        <dbReference type="ARBA" id="ARBA00023163"/>
    </source>
</evidence>
<feature type="compositionally biased region" description="Low complexity" evidence="10">
    <location>
        <begin position="235"/>
        <end position="251"/>
    </location>
</feature>
<dbReference type="GO" id="GO:0005634">
    <property type="term" value="C:nucleus"/>
    <property type="evidence" value="ECO:0007669"/>
    <property type="project" value="UniProtKB-SubCell"/>
</dbReference>
<dbReference type="Ensembl" id="ENSCAFT00040039412.1">
    <property type="protein sequence ID" value="ENSCAFP00040034389.1"/>
    <property type="gene ID" value="ENSCAFG00040021245.1"/>
</dbReference>
<comment type="similarity">
    <text evidence="2 9">Belongs to the ETS family.</text>
</comment>
<reference evidence="13" key="2">
    <citation type="submission" date="2018-10" db="EMBL/GenBank/DDBJ databases">
        <title>De novo assembly of a Great Dane genome.</title>
        <authorList>
            <person name="Kidd J.M."/>
            <person name="Pendleton A.L."/>
            <person name="Shen F."/>
            <person name="Emery S."/>
        </authorList>
    </citation>
    <scope>NUCLEOTIDE SEQUENCE [LARGE SCALE GENOMIC DNA]</scope>
    <source>
        <strain evidence="13">Great Dane</strain>
    </source>
</reference>
<accession>A0A8C0TD57</accession>
<evidence type="ECO:0000259" key="11">
    <source>
        <dbReference type="PROSITE" id="PS50061"/>
    </source>
</evidence>
<dbReference type="FunFam" id="1.10.10.10:FF:000066">
    <property type="entry name" value="ETS-related transcription factor Elf-2 isoform X1"/>
    <property type="match status" value="1"/>
</dbReference>
<evidence type="ECO:0000256" key="9">
    <source>
        <dbReference type="RuleBase" id="RU004019"/>
    </source>
</evidence>
<evidence type="ECO:0000256" key="8">
    <source>
        <dbReference type="ARBA" id="ARBA00023242"/>
    </source>
</evidence>
<sequence>MTGAGQERGARRGLCRVPALAVPGGERAVRGRRGRAGPWHGSPCRAGDRGGPGVEGRCFHQDASSLPRSLTHPARPPAVPPVGPSLRLFPPSRPASFAPALAAACGDVCVSSAISPFARVSQCRSPLARAPSPGAPAAPSLGVALPGGHPAPPALHPAPRSRFIRGAAVSPGICISPSNLPLAARRVGEPCASPARTSLPRRRGESRAQGRGGRRAGRKEGGKEGGGRWPRRLRGPTGRRAQLPLLLSPAPRSRRHWPGPASEGSRRAGGRVGAAGDPRLGPWSGEGTGATDPSPATEPTRPQLEDPSVFPAVIVEQVPYPELLHLYSGLELDDVHNGIITDGTLCMTQDQILEGSILLADDNEATSQTMSTTEVLLNVESPNDILDEKQIFSASASEMLPDSDPAPAATLPNYLFPVSEPDALNRAGDTDDQEGRCLEETVPREEGAKKTGKSKKRIRKTKGNRSTSPVTDPSIPIRKKSKDGKGSTIYLWEFLLALLQDRNTCPKYIKWTQREKGIFKLVDSKAVSKLWGKQKNKPDMNYETMGRALRYYYQRGILAKVEGQRLVYQFKEMPKDLVVIEDDEERSEVTAASPQASTPSTSSTSTTRRASSRVSARAAPQGKGGPSWEKPKVQNVGLQPSANLELGLSVDEETPTTSSVLASLPESQPKLAKTVSTSVPSNIHLGVAPVGSGSALTLQTIPLTTVLTNGPPASTTASTQLVLQSVPPASTFKDTFTLQASFPLNTSFQESQVAAPGAPLILSGLPQLLAGANRPTNPVPSSVTGAGPAGPSSQPPGTVIAAFIRTSGATAASGGKEGPLRPSSYMQGMVTGAPMEGLLVPEETLRELLRDRAHLQPLPTQVVSRGSHNPSLLGNQTFSSPSCPTVGLTPVAELELSSGSGSLFMTEPGVTTSGNLLTRSPTPAPFSPFNPTSLIKMEPHDL</sequence>
<dbReference type="PANTHER" id="PTHR11849:SF170">
    <property type="entry name" value="ETS-RELATED TRANSCRIPTION FACTOR ELF-4"/>
    <property type="match status" value="1"/>
</dbReference>
<evidence type="ECO:0000313" key="15">
    <source>
        <dbReference type="Proteomes" id="UP000694542"/>
    </source>
</evidence>
<feature type="compositionally biased region" description="Polar residues" evidence="10">
    <location>
        <begin position="774"/>
        <end position="784"/>
    </location>
</feature>
<dbReference type="Proteomes" id="UP000002254">
    <property type="component" value="Chromosome X"/>
</dbReference>
<dbReference type="GO" id="GO:0045893">
    <property type="term" value="P:positive regulation of DNA-templated transcription"/>
    <property type="evidence" value="ECO:0007669"/>
    <property type="project" value="UniProtKB-ARBA"/>
</dbReference>
<keyword evidence="4" id="KW-0805">Transcription regulation</keyword>
<evidence type="ECO:0000256" key="6">
    <source>
        <dbReference type="ARBA" id="ARBA00023159"/>
    </source>
</evidence>
<proteinExistence type="inferred from homology"/>
<reference evidence="12 14" key="1">
    <citation type="journal article" date="2005" name="Nature">
        <title>Genome sequence, comparative analysis and haplotype structure of the domestic dog.</title>
        <authorList>
            <consortium name="Broad Sequencing Platform"/>
            <person name="Lindblad-Toh K."/>
            <person name="Wade C.M."/>
            <person name="Mikkelsen T.S."/>
            <person name="Karlsson E.K."/>
            <person name="Jaffe D.B."/>
            <person name="Kamal M."/>
            <person name="Clamp M."/>
            <person name="Chang J.L."/>
            <person name="Kulbokas E.J. III"/>
            <person name="Zody M.C."/>
            <person name="Mauceli E."/>
            <person name="Xie X."/>
            <person name="Breen M."/>
            <person name="Wayne R.K."/>
            <person name="Ostrander E.A."/>
            <person name="Ponting C.P."/>
            <person name="Galibert F."/>
            <person name="Smith D.R."/>
            <person name="DeJong P.J."/>
            <person name="Kirkness E."/>
            <person name="Alvarez P."/>
            <person name="Biagi T."/>
            <person name="Brockman W."/>
            <person name="Butler J."/>
            <person name="Chin C.W."/>
            <person name="Cook A."/>
            <person name="Cuff J."/>
            <person name="Daly M.J."/>
            <person name="DeCaprio D."/>
            <person name="Gnerre S."/>
            <person name="Grabherr M."/>
            <person name="Kellis M."/>
            <person name="Kleber M."/>
            <person name="Bardeleben C."/>
            <person name="Goodstadt L."/>
            <person name="Heger A."/>
            <person name="Hitte C."/>
            <person name="Kim L."/>
            <person name="Koepfli K.P."/>
            <person name="Parker H.G."/>
            <person name="Pollinger J.P."/>
            <person name="Searle S.M."/>
            <person name="Sutter N.B."/>
            <person name="Thomas R."/>
            <person name="Webber C."/>
            <person name="Baldwin J."/>
            <person name="Abebe A."/>
            <person name="Abouelleil A."/>
            <person name="Aftuck L."/>
            <person name="Ait-Zahra M."/>
            <person name="Aldredge T."/>
            <person name="Allen N."/>
            <person name="An P."/>
            <person name="Anderson S."/>
            <person name="Antoine C."/>
            <person name="Arachchi H."/>
            <person name="Aslam A."/>
            <person name="Ayotte L."/>
            <person name="Bachantsang P."/>
            <person name="Barry A."/>
            <person name="Bayul T."/>
            <person name="Benamara M."/>
            <person name="Berlin A."/>
            <person name="Bessette D."/>
            <person name="Blitshteyn B."/>
            <person name="Bloom T."/>
            <person name="Blye J."/>
            <person name="Boguslavskiy L."/>
            <person name="Bonnet C."/>
            <person name="Boukhgalter B."/>
            <person name="Brown A."/>
            <person name="Cahill P."/>
            <person name="Calixte N."/>
            <person name="Camarata J."/>
            <person name="Cheshatsang Y."/>
            <person name="Chu J."/>
            <person name="Citroen M."/>
            <person name="Collymore A."/>
            <person name="Cooke P."/>
            <person name="Dawoe T."/>
            <person name="Daza R."/>
            <person name="Decktor K."/>
            <person name="DeGray S."/>
            <person name="Dhargay N."/>
            <person name="Dooley K."/>
            <person name="Dooley K."/>
            <person name="Dorje P."/>
            <person name="Dorjee K."/>
            <person name="Dorris L."/>
            <person name="Duffey N."/>
            <person name="Dupes A."/>
            <person name="Egbiremolen O."/>
            <person name="Elong R."/>
            <person name="Falk J."/>
            <person name="Farina A."/>
            <person name="Faro S."/>
            <person name="Ferguson D."/>
            <person name="Ferreira P."/>
            <person name="Fisher S."/>
            <person name="FitzGerald M."/>
            <person name="Foley K."/>
            <person name="Foley C."/>
            <person name="Franke A."/>
            <person name="Friedrich D."/>
            <person name="Gage D."/>
            <person name="Garber M."/>
            <person name="Gearin G."/>
            <person name="Giannoukos G."/>
            <person name="Goode T."/>
            <person name="Goyette A."/>
            <person name="Graham J."/>
            <person name="Grandbois E."/>
            <person name="Gyaltsen K."/>
            <person name="Hafez N."/>
            <person name="Hagopian D."/>
            <person name="Hagos B."/>
            <person name="Hall J."/>
            <person name="Healy C."/>
            <person name="Hegarty R."/>
            <person name="Honan T."/>
            <person name="Horn A."/>
            <person name="Houde N."/>
            <person name="Hughes L."/>
            <person name="Hunnicutt L."/>
            <person name="Husby M."/>
            <person name="Jester B."/>
            <person name="Jones C."/>
            <person name="Kamat A."/>
            <person name="Kanga B."/>
            <person name="Kells C."/>
            <person name="Khazanovich D."/>
            <person name="Kieu A.C."/>
            <person name="Kisner P."/>
            <person name="Kumar M."/>
            <person name="Lance K."/>
            <person name="Landers T."/>
            <person name="Lara M."/>
            <person name="Lee W."/>
            <person name="Leger J.P."/>
            <person name="Lennon N."/>
            <person name="Leuper L."/>
            <person name="LeVine S."/>
            <person name="Liu J."/>
            <person name="Liu X."/>
            <person name="Lokyitsang Y."/>
            <person name="Lokyitsang T."/>
            <person name="Lui A."/>
            <person name="Macdonald J."/>
            <person name="Major J."/>
            <person name="Marabella R."/>
            <person name="Maru K."/>
            <person name="Matthews C."/>
            <person name="McDonough S."/>
            <person name="Mehta T."/>
            <person name="Meldrim J."/>
            <person name="Melnikov A."/>
            <person name="Meneus L."/>
            <person name="Mihalev A."/>
            <person name="Mihova T."/>
            <person name="Miller K."/>
            <person name="Mittelman R."/>
            <person name="Mlenga V."/>
            <person name="Mulrain L."/>
            <person name="Munson G."/>
            <person name="Navidi A."/>
            <person name="Naylor J."/>
            <person name="Nguyen T."/>
            <person name="Nguyen N."/>
            <person name="Nguyen C."/>
            <person name="Nguyen T."/>
            <person name="Nicol R."/>
            <person name="Norbu N."/>
            <person name="Norbu C."/>
            <person name="Novod N."/>
            <person name="Nyima T."/>
            <person name="Olandt P."/>
            <person name="O'Neill B."/>
            <person name="O'Neill K."/>
            <person name="Osman S."/>
            <person name="Oyono L."/>
            <person name="Patti C."/>
            <person name="Perrin D."/>
            <person name="Phunkhang P."/>
            <person name="Pierre F."/>
            <person name="Priest M."/>
            <person name="Rachupka A."/>
            <person name="Raghuraman S."/>
            <person name="Rameau R."/>
            <person name="Ray V."/>
            <person name="Raymond C."/>
            <person name="Rege F."/>
            <person name="Rise C."/>
            <person name="Rogers J."/>
            <person name="Rogov P."/>
            <person name="Sahalie J."/>
            <person name="Settipalli S."/>
            <person name="Sharpe T."/>
            <person name="Shea T."/>
            <person name="Sheehan M."/>
            <person name="Sherpa N."/>
            <person name="Shi J."/>
            <person name="Shih D."/>
            <person name="Sloan J."/>
            <person name="Smith C."/>
            <person name="Sparrow T."/>
            <person name="Stalker J."/>
            <person name="Stange-Thomann N."/>
            <person name="Stavropoulos S."/>
            <person name="Stone C."/>
            <person name="Stone S."/>
            <person name="Sykes S."/>
            <person name="Tchuinga P."/>
            <person name="Tenzing P."/>
            <person name="Tesfaye S."/>
            <person name="Thoulutsang D."/>
            <person name="Thoulutsang Y."/>
            <person name="Topham K."/>
            <person name="Topping I."/>
            <person name="Tsamla T."/>
            <person name="Vassiliev H."/>
            <person name="Venkataraman V."/>
            <person name="Vo A."/>
            <person name="Wangchuk T."/>
            <person name="Wangdi T."/>
            <person name="Weiand M."/>
            <person name="Wilkinson J."/>
            <person name="Wilson A."/>
            <person name="Yadav S."/>
            <person name="Yang S."/>
            <person name="Yang X."/>
            <person name="Young G."/>
            <person name="Yu Q."/>
            <person name="Zainoun J."/>
            <person name="Zembek L."/>
            <person name="Zimmer A."/>
            <person name="Lander E.S."/>
        </authorList>
    </citation>
    <scope>NUCLEOTIDE SEQUENCE [LARGE SCALE GENOMIC DNA]</scope>
    <source>
        <strain evidence="12">Boxer</strain>
    </source>
</reference>
<dbReference type="Proteomes" id="UP000694542">
    <property type="component" value="Chromosome X"/>
</dbReference>
<keyword evidence="5 9" id="KW-0238">DNA-binding</keyword>
<dbReference type="Ensembl" id="ENSCAFT00000107961.1">
    <property type="protein sequence ID" value="ENSCAFP00000070896.1"/>
    <property type="gene ID" value="ENSCAFG00000018735.4"/>
</dbReference>
<reference evidence="13" key="3">
    <citation type="submission" date="2025-05" db="UniProtKB">
        <authorList>
            <consortium name="Ensembl"/>
        </authorList>
    </citation>
    <scope>IDENTIFICATION</scope>
</reference>
<dbReference type="InterPro" id="IPR000418">
    <property type="entry name" value="Ets_dom"/>
</dbReference>
<feature type="compositionally biased region" description="Low complexity" evidence="10">
    <location>
        <begin position="785"/>
        <end position="797"/>
    </location>
</feature>
<feature type="region of interest" description="Disordered" evidence="10">
    <location>
        <begin position="191"/>
        <end position="307"/>
    </location>
</feature>
<dbReference type="InterPro" id="IPR036388">
    <property type="entry name" value="WH-like_DNA-bd_sf"/>
</dbReference>
<feature type="compositionally biased region" description="Low complexity" evidence="10">
    <location>
        <begin position="589"/>
        <end position="621"/>
    </location>
</feature>
<feature type="region of interest" description="Disordered" evidence="10">
    <location>
        <begin position="420"/>
        <end position="483"/>
    </location>
</feature>
<dbReference type="GO" id="GO:0003700">
    <property type="term" value="F:DNA-binding transcription factor activity"/>
    <property type="evidence" value="ECO:0007669"/>
    <property type="project" value="InterPro"/>
</dbReference>
<dbReference type="Pfam" id="PF12310">
    <property type="entry name" value="Elf-1_N"/>
    <property type="match status" value="1"/>
</dbReference>
<feature type="compositionally biased region" description="Basic and acidic residues" evidence="10">
    <location>
        <begin position="433"/>
        <end position="449"/>
    </location>
</feature>
<dbReference type="SUPFAM" id="SSF46785">
    <property type="entry name" value="Winged helix' DNA-binding domain"/>
    <property type="match status" value="1"/>
</dbReference>
<dbReference type="AlphaFoldDB" id="A0A8C0TD57"/>
<organism evidence="13 15">
    <name type="scientific">Canis lupus familiaris</name>
    <name type="common">Dog</name>
    <name type="synonym">Canis familiaris</name>
    <dbReference type="NCBI Taxonomy" id="9615"/>
    <lineage>
        <taxon>Eukaryota</taxon>
        <taxon>Metazoa</taxon>
        <taxon>Chordata</taxon>
        <taxon>Craniata</taxon>
        <taxon>Vertebrata</taxon>
        <taxon>Euteleostomi</taxon>
        <taxon>Mammalia</taxon>
        <taxon>Eutheria</taxon>
        <taxon>Laurasiatheria</taxon>
        <taxon>Carnivora</taxon>
        <taxon>Caniformia</taxon>
        <taxon>Canidae</taxon>
        <taxon>Canis</taxon>
    </lineage>
</organism>
<accession>A0A8P0PLD6</accession>
<dbReference type="InterPro" id="IPR036390">
    <property type="entry name" value="WH_DNA-bd_sf"/>
</dbReference>
<dbReference type="InterPro" id="IPR022084">
    <property type="entry name" value="TF_Elf_N"/>
</dbReference>
<dbReference type="PRINTS" id="PR00454">
    <property type="entry name" value="ETSDOMAIN"/>
</dbReference>
<protein>
    <submittedName>
        <fullName evidence="13">E74 like ETS transcription factor 4</fullName>
    </submittedName>
</protein>
<feature type="region of interest" description="Disordered" evidence="10">
    <location>
        <begin position="918"/>
        <end position="942"/>
    </location>
</feature>
<evidence type="ECO:0000313" key="12">
    <source>
        <dbReference type="Ensembl" id="ENSCAFP00000070896.1"/>
    </source>
</evidence>
<comment type="subcellular location">
    <subcellularLocation>
        <location evidence="1 9">Nucleus</location>
    </subcellularLocation>
</comment>
<feature type="region of interest" description="Disordered" evidence="10">
    <location>
        <begin position="773"/>
        <end position="798"/>
    </location>
</feature>
<dbReference type="SMART" id="SM00413">
    <property type="entry name" value="ETS"/>
    <property type="match status" value="1"/>
</dbReference>